<dbReference type="Gene3D" id="2.170.130.10">
    <property type="entry name" value="TonB-dependent receptor, plug domain"/>
    <property type="match status" value="1"/>
</dbReference>
<comment type="subcellular location">
    <subcellularLocation>
        <location evidence="1">Cell outer membrane</location>
    </subcellularLocation>
</comment>
<dbReference type="AlphaFoldDB" id="A0A381Q461"/>
<evidence type="ECO:0000256" key="2">
    <source>
        <dbReference type="ARBA" id="ARBA00023136"/>
    </source>
</evidence>
<evidence type="ECO:0000259" key="4">
    <source>
        <dbReference type="Pfam" id="PF00593"/>
    </source>
</evidence>
<dbReference type="SUPFAM" id="SSF49464">
    <property type="entry name" value="Carboxypeptidase regulatory domain-like"/>
    <property type="match status" value="1"/>
</dbReference>
<dbReference type="InterPro" id="IPR012910">
    <property type="entry name" value="Plug_dom"/>
</dbReference>
<dbReference type="Pfam" id="PF07715">
    <property type="entry name" value="Plug"/>
    <property type="match status" value="1"/>
</dbReference>
<dbReference type="PANTHER" id="PTHR47234:SF3">
    <property type="entry name" value="SECRETIN_TONB SHORT N-TERMINAL DOMAIN-CONTAINING PROTEIN"/>
    <property type="match status" value="1"/>
</dbReference>
<evidence type="ECO:0000256" key="1">
    <source>
        <dbReference type="ARBA" id="ARBA00004442"/>
    </source>
</evidence>
<sequence>MYIKKGKTMRKLFNMVALVMMTGFVFAQGSVSGTVTDSGGNALYGANVVVEGTSSGAATAADGSYSVDGVASGSYTITASYIGYGSSSVSVNVDGAATANFSLSSSAIAGSEVSVLGSRFQRHADEQAVPVEVITELEIRATGLTETSQLLQALVPSYNAPRSYITDGSDHMRPATLRGMAPGHILVLVNGKRRHSGALVHVNGSVGRGSTQVDLNAIPSSAISKIEVLRDGAAAKYGSDAIAGVINIILKETGGADVSVTYGQSYSFFERGYGSDEALIAGQDESTYGWDSDPGHNGSGYLPFTGDRGWARSGMQTVKKTDGKNLIIHAGSGLSMFGGNLYISGQIREGGRTNRTGLDPRMQYFGTDASGQLTKSASATVTPDPREASFDRENHRIGRGEFEQVSMMWNGSFPMERGTFYTFGGFNTRNGESGCYYRRAQDNRTLRAWYPDGFLPLISPELTDSSFAAGMKGLIGDYAYDVSVTTGGNDFAWGMQDSHNATYGTSSGQQSDFDLGTLGYKQTSLNADFTTVVDMEGFAGPVNLAFGLELRTENYTIEAGEEAGYADGGFDVLDGPSAGSSAAVGCQCLPGLAPANEGDRDRDALSVYVDAEADVLDNLMVGVAIRAEDYSDFGNTVNGKIAMRYELQENVALRASVSTGFRAPALQEAYFSSIATNFIDGIPYEVGTFPVDTEPARALGAKDLDAETSSNLSAGMTFKNDMASLAVDAYKITVEDRIGLTETFKGSGMVQFFQERNIAAAAGRWFFNGVDTETNGLDIVSTLNFDISNGQLLLKSAMNFTDTEVTNKGELETPSNLADYTSQVLLGRANTVRYENSGPDHVFQFSAMVQKPTCNYMVKLNNWGEVTIPSGTEEREQVLSSKWTVDAEYSFQVSSQTRLSLGVNNAFDEYSDKTIKRNSFNGIFQHSGYSPFGFNGRYIYARVDMSL</sequence>
<feature type="domain" description="TonB-dependent receptor plug" evidence="5">
    <location>
        <begin position="126"/>
        <end position="245"/>
    </location>
</feature>
<proteinExistence type="predicted"/>
<dbReference type="Pfam" id="PF00593">
    <property type="entry name" value="TonB_dep_Rec_b-barrel"/>
    <property type="match status" value="1"/>
</dbReference>
<organism evidence="6">
    <name type="scientific">marine metagenome</name>
    <dbReference type="NCBI Taxonomy" id="408172"/>
    <lineage>
        <taxon>unclassified sequences</taxon>
        <taxon>metagenomes</taxon>
        <taxon>ecological metagenomes</taxon>
    </lineage>
</organism>
<accession>A0A381Q461</accession>
<dbReference type="Pfam" id="PF13715">
    <property type="entry name" value="CarbopepD_reg_2"/>
    <property type="match status" value="1"/>
</dbReference>
<dbReference type="Gene3D" id="2.60.40.1120">
    <property type="entry name" value="Carboxypeptidase-like, regulatory domain"/>
    <property type="match status" value="1"/>
</dbReference>
<dbReference type="InterPro" id="IPR036942">
    <property type="entry name" value="Beta-barrel_TonB_sf"/>
</dbReference>
<evidence type="ECO:0000256" key="3">
    <source>
        <dbReference type="ARBA" id="ARBA00023237"/>
    </source>
</evidence>
<keyword evidence="3" id="KW-0998">Cell outer membrane</keyword>
<reference evidence="6" key="1">
    <citation type="submission" date="2018-05" db="EMBL/GenBank/DDBJ databases">
        <authorList>
            <person name="Lanie J.A."/>
            <person name="Ng W.-L."/>
            <person name="Kazmierczak K.M."/>
            <person name="Andrzejewski T.M."/>
            <person name="Davidsen T.M."/>
            <person name="Wayne K.J."/>
            <person name="Tettelin H."/>
            <person name="Glass J.I."/>
            <person name="Rusch D."/>
            <person name="Podicherti R."/>
            <person name="Tsui H.-C.T."/>
            <person name="Winkler M.E."/>
        </authorList>
    </citation>
    <scope>NUCLEOTIDE SEQUENCE</scope>
</reference>
<keyword evidence="2" id="KW-0472">Membrane</keyword>
<dbReference type="PANTHER" id="PTHR47234">
    <property type="match status" value="1"/>
</dbReference>
<evidence type="ECO:0008006" key="7">
    <source>
        <dbReference type="Google" id="ProtNLM"/>
    </source>
</evidence>
<dbReference type="InterPro" id="IPR000531">
    <property type="entry name" value="Beta-barrel_TonB"/>
</dbReference>
<feature type="domain" description="TonB-dependent receptor-like beta-barrel" evidence="4">
    <location>
        <begin position="487"/>
        <end position="905"/>
    </location>
</feature>
<evidence type="ECO:0000259" key="5">
    <source>
        <dbReference type="Pfam" id="PF07715"/>
    </source>
</evidence>
<name>A0A381Q461_9ZZZZ</name>
<protein>
    <recommendedName>
        <fullName evidence="7">TonB-dependent receptor plug domain-containing protein</fullName>
    </recommendedName>
</protein>
<dbReference type="EMBL" id="UINC01001168">
    <property type="protein sequence ID" value="SUZ73109.1"/>
    <property type="molecule type" value="Genomic_DNA"/>
</dbReference>
<evidence type="ECO:0000313" key="6">
    <source>
        <dbReference type="EMBL" id="SUZ73109.1"/>
    </source>
</evidence>
<gene>
    <name evidence="6" type="ORF">METZ01_LOCUS25963</name>
</gene>
<dbReference type="GO" id="GO:0009279">
    <property type="term" value="C:cell outer membrane"/>
    <property type="evidence" value="ECO:0007669"/>
    <property type="project" value="UniProtKB-SubCell"/>
</dbReference>
<dbReference type="SUPFAM" id="SSF56935">
    <property type="entry name" value="Porins"/>
    <property type="match status" value="1"/>
</dbReference>
<dbReference type="InterPro" id="IPR037066">
    <property type="entry name" value="Plug_dom_sf"/>
</dbReference>
<dbReference type="Gene3D" id="2.40.170.20">
    <property type="entry name" value="TonB-dependent receptor, beta-barrel domain"/>
    <property type="match status" value="1"/>
</dbReference>
<dbReference type="InterPro" id="IPR008969">
    <property type="entry name" value="CarboxyPept-like_regulatory"/>
</dbReference>